<sequence length="100" mass="11328">MRSKVPWYGTFDSSTPGQRRLLLTSNKGSMKGQTRRLERKISEVACLTETTQGKHDHNTEIHPPLTLASARSPWIISNMHPGSDLNFYLTKGRAYIIEIT</sequence>
<organism evidence="1 2">
    <name type="scientific">Ancylostoma ceylanicum</name>
    <dbReference type="NCBI Taxonomy" id="53326"/>
    <lineage>
        <taxon>Eukaryota</taxon>
        <taxon>Metazoa</taxon>
        <taxon>Ecdysozoa</taxon>
        <taxon>Nematoda</taxon>
        <taxon>Chromadorea</taxon>
        <taxon>Rhabditida</taxon>
        <taxon>Rhabditina</taxon>
        <taxon>Rhabditomorpha</taxon>
        <taxon>Strongyloidea</taxon>
        <taxon>Ancylostomatidae</taxon>
        <taxon>Ancylostomatinae</taxon>
        <taxon>Ancylostoma</taxon>
    </lineage>
</organism>
<accession>A0A016TSK1</accession>
<evidence type="ECO:0000313" key="1">
    <source>
        <dbReference type="EMBL" id="EYC05592.1"/>
    </source>
</evidence>
<reference evidence="2" key="1">
    <citation type="journal article" date="2015" name="Nat. Genet.">
        <title>The genome and transcriptome of the zoonotic hookworm Ancylostoma ceylanicum identify infection-specific gene families.</title>
        <authorList>
            <person name="Schwarz E.M."/>
            <person name="Hu Y."/>
            <person name="Antoshechkin I."/>
            <person name="Miller M.M."/>
            <person name="Sternberg P.W."/>
            <person name="Aroian R.V."/>
        </authorList>
    </citation>
    <scope>NUCLEOTIDE SEQUENCE</scope>
    <source>
        <strain evidence="2">HY135</strain>
    </source>
</reference>
<keyword evidence="2" id="KW-1185">Reference proteome</keyword>
<dbReference type="AlphaFoldDB" id="A0A016TSK1"/>
<dbReference type="EMBL" id="JARK01001417">
    <property type="protein sequence ID" value="EYC05592.1"/>
    <property type="molecule type" value="Genomic_DNA"/>
</dbReference>
<gene>
    <name evidence="1" type="primary">Acey_s0081.g1464</name>
    <name evidence="1" type="ORF">Y032_0081g1464</name>
</gene>
<comment type="caution">
    <text evidence="1">The sequence shown here is derived from an EMBL/GenBank/DDBJ whole genome shotgun (WGS) entry which is preliminary data.</text>
</comment>
<name>A0A016TSK1_9BILA</name>
<dbReference type="Proteomes" id="UP000024635">
    <property type="component" value="Unassembled WGS sequence"/>
</dbReference>
<protein>
    <submittedName>
        <fullName evidence="1">Uncharacterized protein</fullName>
    </submittedName>
</protein>
<evidence type="ECO:0000313" key="2">
    <source>
        <dbReference type="Proteomes" id="UP000024635"/>
    </source>
</evidence>
<proteinExistence type="predicted"/>